<dbReference type="EMBL" id="LVWD01000034">
    <property type="protein sequence ID" value="OAD40091.1"/>
    <property type="molecule type" value="Genomic_DNA"/>
</dbReference>
<feature type="chain" id="PRO_5044549450" evidence="1">
    <location>
        <begin position="29"/>
        <end position="165"/>
    </location>
</feature>
<evidence type="ECO:0000313" key="2">
    <source>
        <dbReference type="EMBL" id="AOW12907.1"/>
    </source>
</evidence>
<sequence>MNHTTFARSLVRLAVFSSLALTVGFTQAQTGERAVDDAFALNACLAAWGSHPFGSHLRYTTLSTSVKFSGAGPATSDRSVTNHPSLILVDPLVNATGDASIALMNPNGWYCLRAPDHLLGALRIQLHCRARLAAGSGGTTTWGTDSDRSAKVVMGSVQVERTGCN</sequence>
<evidence type="ECO:0000313" key="4">
    <source>
        <dbReference type="Proteomes" id="UP000185657"/>
    </source>
</evidence>
<dbReference type="AlphaFoldDB" id="A0A163C8E3"/>
<feature type="signal peptide" evidence="1">
    <location>
        <begin position="1"/>
        <end position="28"/>
    </location>
</feature>
<reference evidence="2 5" key="2">
    <citation type="submission" date="2016-10" db="EMBL/GenBank/DDBJ databases">
        <title>Hydorgenophaga sp. LPB0072 isolated from gastropod.</title>
        <authorList>
            <person name="Kim E."/>
            <person name="Yi H."/>
        </authorList>
    </citation>
    <scope>NUCLEOTIDE SEQUENCE [LARGE SCALE GENOMIC DNA]</scope>
    <source>
        <strain evidence="2 5">LPB0072</strain>
    </source>
</reference>
<dbReference type="KEGG" id="hyl:LPB072_08685"/>
<evidence type="ECO:0000313" key="5">
    <source>
        <dbReference type="Proteomes" id="UP000185680"/>
    </source>
</evidence>
<name>A0A163C8E3_9BURK</name>
<accession>A0A163C8E3</accession>
<reference evidence="3 4" key="1">
    <citation type="submission" date="2016-02" db="EMBL/GenBank/DDBJ databases">
        <title>Draft genome sequence of Hydrogenophaga sp. LPB0072.</title>
        <authorList>
            <person name="Shin S.-K."/>
            <person name="Yi H."/>
        </authorList>
    </citation>
    <scope>NUCLEOTIDE SEQUENCE [LARGE SCALE GENOMIC DNA]</scope>
    <source>
        <strain evidence="3 4">LPB0072</strain>
    </source>
</reference>
<dbReference type="STRING" id="1763535.LPB072_08685"/>
<protein>
    <submittedName>
        <fullName evidence="2">Uncharacterized protein</fullName>
    </submittedName>
</protein>
<keyword evidence="1" id="KW-0732">Signal</keyword>
<evidence type="ECO:0000313" key="3">
    <source>
        <dbReference type="EMBL" id="OAD40091.1"/>
    </source>
</evidence>
<proteinExistence type="predicted"/>
<organism evidence="2 5">
    <name type="scientific">Hydrogenophaga crassostreae</name>
    <dbReference type="NCBI Taxonomy" id="1763535"/>
    <lineage>
        <taxon>Bacteria</taxon>
        <taxon>Pseudomonadati</taxon>
        <taxon>Pseudomonadota</taxon>
        <taxon>Betaproteobacteria</taxon>
        <taxon>Burkholderiales</taxon>
        <taxon>Comamonadaceae</taxon>
        <taxon>Hydrogenophaga</taxon>
    </lineage>
</organism>
<dbReference type="Proteomes" id="UP000185657">
    <property type="component" value="Unassembled WGS sequence"/>
</dbReference>
<keyword evidence="4" id="KW-1185">Reference proteome</keyword>
<dbReference type="OrthoDB" id="8907016at2"/>
<gene>
    <name evidence="2" type="ORF">LPB072_08685</name>
    <name evidence="3" type="ORF">LPB72_18180</name>
</gene>
<evidence type="ECO:0000256" key="1">
    <source>
        <dbReference type="SAM" id="SignalP"/>
    </source>
</evidence>
<dbReference type="RefSeq" id="WP_066094225.1">
    <property type="nucleotide sequence ID" value="NZ_CP017476.1"/>
</dbReference>
<dbReference type="Proteomes" id="UP000185680">
    <property type="component" value="Chromosome"/>
</dbReference>
<dbReference type="EMBL" id="CP017476">
    <property type="protein sequence ID" value="AOW12907.1"/>
    <property type="molecule type" value="Genomic_DNA"/>
</dbReference>